<protein>
    <submittedName>
        <fullName evidence="5">GntR family transcriptional regulator</fullName>
    </submittedName>
</protein>
<dbReference type="EMBL" id="AP024086">
    <property type="protein sequence ID" value="BCL62152.1"/>
    <property type="molecule type" value="Genomic_DNA"/>
</dbReference>
<dbReference type="InterPro" id="IPR011711">
    <property type="entry name" value="GntR_C"/>
</dbReference>
<evidence type="ECO:0000313" key="5">
    <source>
        <dbReference type="EMBL" id="BCL62152.1"/>
    </source>
</evidence>
<dbReference type="KEGG" id="dbk:DGMP_28450"/>
<dbReference type="PANTHER" id="PTHR43537:SF24">
    <property type="entry name" value="GLUCONATE OPERON TRANSCRIPTIONAL REPRESSOR"/>
    <property type="match status" value="1"/>
</dbReference>
<organism evidence="5 6">
    <name type="scientific">Desulfomarina profundi</name>
    <dbReference type="NCBI Taxonomy" id="2772557"/>
    <lineage>
        <taxon>Bacteria</taxon>
        <taxon>Pseudomonadati</taxon>
        <taxon>Thermodesulfobacteriota</taxon>
        <taxon>Desulfobulbia</taxon>
        <taxon>Desulfobulbales</taxon>
        <taxon>Desulfobulbaceae</taxon>
        <taxon>Desulfomarina</taxon>
    </lineage>
</organism>
<reference evidence="5" key="1">
    <citation type="submission" date="2020-09" db="EMBL/GenBank/DDBJ databases">
        <title>Desulfogranum mesoprofundum gen. nov., sp. nov., a novel mesophilic, sulfate-reducing chemolithoautotroph isolated from a deep-sea hydrothermal vent chimney in the Suiyo Seamount.</title>
        <authorList>
            <person name="Hashimoto Y."/>
            <person name="Nakagawa S."/>
        </authorList>
    </citation>
    <scope>NUCLEOTIDE SEQUENCE</scope>
    <source>
        <strain evidence="5">KT2</strain>
    </source>
</reference>
<keyword evidence="2" id="KW-0238">DNA-binding</keyword>
<sequence>MDQKLNVTSLSKQVYDYLHEQMNKGAVLPGSTINIAKFAKQLGISKTPLRDALIHLEFEGFVTILPRRGVQVNQLTLKDVKNAYALIGALESAIVYQCFEEFTAEHISRLEELNAKMLELIKANNFECYFKSNLAFHNVFIDLSDNELIKKTILPAKKRLYEFPTKIYISEWEERNCAEHQQLIDCIKEGDRNGAASVLRDVHWSYDAQEEYIIRFHAMRGEEIDQEYANRDK</sequence>
<dbReference type="GO" id="GO:0003677">
    <property type="term" value="F:DNA binding"/>
    <property type="evidence" value="ECO:0007669"/>
    <property type="project" value="UniProtKB-KW"/>
</dbReference>
<accession>A0A8D5JMZ9</accession>
<dbReference type="CDD" id="cd07377">
    <property type="entry name" value="WHTH_GntR"/>
    <property type="match status" value="1"/>
</dbReference>
<evidence type="ECO:0000256" key="2">
    <source>
        <dbReference type="ARBA" id="ARBA00023125"/>
    </source>
</evidence>
<keyword evidence="1" id="KW-0805">Transcription regulation</keyword>
<dbReference type="Pfam" id="PF07729">
    <property type="entry name" value="FCD"/>
    <property type="match status" value="1"/>
</dbReference>
<gene>
    <name evidence="5" type="ORF">DGMP_28450</name>
</gene>
<keyword evidence="6" id="KW-1185">Reference proteome</keyword>
<evidence type="ECO:0000256" key="1">
    <source>
        <dbReference type="ARBA" id="ARBA00023015"/>
    </source>
</evidence>
<dbReference type="InterPro" id="IPR000524">
    <property type="entry name" value="Tscrpt_reg_HTH_GntR"/>
</dbReference>
<dbReference type="GO" id="GO:0003700">
    <property type="term" value="F:DNA-binding transcription factor activity"/>
    <property type="evidence" value="ECO:0007669"/>
    <property type="project" value="InterPro"/>
</dbReference>
<evidence type="ECO:0000259" key="4">
    <source>
        <dbReference type="PROSITE" id="PS50949"/>
    </source>
</evidence>
<dbReference type="SMART" id="SM00345">
    <property type="entry name" value="HTH_GNTR"/>
    <property type="match status" value="1"/>
</dbReference>
<dbReference type="Proteomes" id="UP000826725">
    <property type="component" value="Chromosome"/>
</dbReference>
<proteinExistence type="predicted"/>
<dbReference type="PANTHER" id="PTHR43537">
    <property type="entry name" value="TRANSCRIPTIONAL REGULATOR, GNTR FAMILY"/>
    <property type="match status" value="1"/>
</dbReference>
<name>A0A8D5JMZ9_9BACT</name>
<dbReference type="Pfam" id="PF00392">
    <property type="entry name" value="GntR"/>
    <property type="match status" value="1"/>
</dbReference>
<dbReference type="PROSITE" id="PS50949">
    <property type="entry name" value="HTH_GNTR"/>
    <property type="match status" value="1"/>
</dbReference>
<keyword evidence="3" id="KW-0804">Transcription</keyword>
<dbReference type="AlphaFoldDB" id="A0A8D5JMZ9"/>
<evidence type="ECO:0000256" key="3">
    <source>
        <dbReference type="ARBA" id="ARBA00023163"/>
    </source>
</evidence>
<evidence type="ECO:0000313" key="6">
    <source>
        <dbReference type="Proteomes" id="UP000826725"/>
    </source>
</evidence>
<feature type="domain" description="HTH gntR-type" evidence="4">
    <location>
        <begin position="8"/>
        <end position="75"/>
    </location>
</feature>
<dbReference type="SMART" id="SM00895">
    <property type="entry name" value="FCD"/>
    <property type="match status" value="1"/>
</dbReference>